<dbReference type="InterPro" id="IPR032531">
    <property type="entry name" value="DUF4956"/>
</dbReference>
<feature type="transmembrane region" description="Helical" evidence="1">
    <location>
        <begin position="129"/>
        <end position="146"/>
    </location>
</feature>
<proteinExistence type="predicted"/>
<feature type="transmembrane region" description="Helical" evidence="1">
    <location>
        <begin position="56"/>
        <end position="76"/>
    </location>
</feature>
<accession>A0A7D3XZ79</accession>
<keyword evidence="1" id="KW-0472">Membrane</keyword>
<name>A0A7D3XZ79_9BACT</name>
<keyword evidence="1" id="KW-0812">Transmembrane</keyword>
<dbReference type="EMBL" id="CP041345">
    <property type="protein sequence ID" value="QKG79733.1"/>
    <property type="molecule type" value="Genomic_DNA"/>
</dbReference>
<protein>
    <submittedName>
        <fullName evidence="2">DUF4956 domain-containing protein</fullName>
    </submittedName>
</protein>
<reference evidence="2 3" key="1">
    <citation type="submission" date="2019-07" db="EMBL/GenBank/DDBJ databases">
        <title>Thalassofilum flectens gen. nov., sp. nov., a novel moderate thermophilic anaerobe from a shallow sea hot spring in Kunashir Island (Russia), representing a new family in the order Bacteroidales, and proposal of Thalassofilacea fam. nov.</title>
        <authorList>
            <person name="Kochetkova T.V."/>
            <person name="Podosokorskaya O.A."/>
            <person name="Novikov A."/>
            <person name="Elcheninov A.G."/>
            <person name="Toshchakov S.V."/>
            <person name="Kublanov I.V."/>
        </authorList>
    </citation>
    <scope>NUCLEOTIDE SEQUENCE [LARGE SCALE GENOMIC DNA]</scope>
    <source>
        <strain evidence="2 3">38-H</strain>
    </source>
</reference>
<feature type="transmembrane region" description="Helical" evidence="1">
    <location>
        <begin position="82"/>
        <end position="99"/>
    </location>
</feature>
<keyword evidence="3" id="KW-1185">Reference proteome</keyword>
<dbReference type="KEGG" id="ttz:FHG85_05480"/>
<feature type="transmembrane region" description="Helical" evidence="1">
    <location>
        <begin position="26"/>
        <end position="44"/>
    </location>
</feature>
<dbReference type="AlphaFoldDB" id="A0A7D3XZ79"/>
<sequence length="226" mass="26285">MKTMWFLLKSNSIEIFGIDLINTDDFYTLILRFVLNIVIIWIAARHLYYPKTLRKDYVFTYLMLGTVVFFMCFLLANVKLQLGFALGLFAVFGIIRYRTNPIPIKEMTYLFLIIAISLINAISSKKVSYAELMFSNLGLILVAYVLEKGLFIKHLSQKVVVYEKIELITPERRAELIEDLKQRTGLDIKSVEIGKVDFVRDIAWIIIHYPSESFIDFTEIDSENNN</sequence>
<dbReference type="Proteomes" id="UP000500961">
    <property type="component" value="Chromosome"/>
</dbReference>
<dbReference type="RefSeq" id="WP_173073779.1">
    <property type="nucleotide sequence ID" value="NZ_CP041345.1"/>
</dbReference>
<keyword evidence="1" id="KW-1133">Transmembrane helix</keyword>
<evidence type="ECO:0000313" key="2">
    <source>
        <dbReference type="EMBL" id="QKG79733.1"/>
    </source>
</evidence>
<dbReference type="Pfam" id="PF16316">
    <property type="entry name" value="DUF4956"/>
    <property type="match status" value="1"/>
</dbReference>
<organism evidence="2 3">
    <name type="scientific">Tenuifilum thalassicum</name>
    <dbReference type="NCBI Taxonomy" id="2590900"/>
    <lineage>
        <taxon>Bacteria</taxon>
        <taxon>Pseudomonadati</taxon>
        <taxon>Bacteroidota</taxon>
        <taxon>Bacteroidia</taxon>
        <taxon>Bacteroidales</taxon>
        <taxon>Tenuifilaceae</taxon>
        <taxon>Tenuifilum</taxon>
    </lineage>
</organism>
<feature type="transmembrane region" description="Helical" evidence="1">
    <location>
        <begin position="106"/>
        <end position="123"/>
    </location>
</feature>
<evidence type="ECO:0000256" key="1">
    <source>
        <dbReference type="SAM" id="Phobius"/>
    </source>
</evidence>
<evidence type="ECO:0000313" key="3">
    <source>
        <dbReference type="Proteomes" id="UP000500961"/>
    </source>
</evidence>
<gene>
    <name evidence="2" type="ORF">FHG85_05480</name>
</gene>